<proteinExistence type="inferred from homology"/>
<dbReference type="EMBL" id="CP146609">
    <property type="protein sequence ID" value="WWX22359.1"/>
    <property type="molecule type" value="Genomic_DNA"/>
</dbReference>
<keyword evidence="4" id="KW-0233">DNA recombination</keyword>
<name>A0ABZ2IUH5_9BACT</name>
<comment type="similarity">
    <text evidence="1">Belongs to the 'phage' integrase family.</text>
</comment>
<evidence type="ECO:0000256" key="1">
    <source>
        <dbReference type="ARBA" id="ARBA00008857"/>
    </source>
</evidence>
<dbReference type="Proteomes" id="UP001385389">
    <property type="component" value="Chromosome"/>
</dbReference>
<keyword evidence="3 5" id="KW-0238">DNA-binding</keyword>
<dbReference type="PANTHER" id="PTHR30349">
    <property type="entry name" value="PHAGE INTEGRASE-RELATED"/>
    <property type="match status" value="1"/>
</dbReference>
<keyword evidence="2" id="KW-0229">DNA integration</keyword>
<dbReference type="InterPro" id="IPR050090">
    <property type="entry name" value="Tyrosine_recombinase_XerCD"/>
</dbReference>
<dbReference type="RefSeq" id="WP_338668052.1">
    <property type="nucleotide sequence ID" value="NZ_CP146609.1"/>
</dbReference>
<protein>
    <submittedName>
        <fullName evidence="7">Site-specific integrase</fullName>
    </submittedName>
</protein>
<dbReference type="SUPFAM" id="SSF56349">
    <property type="entry name" value="DNA breaking-rejoining enzymes"/>
    <property type="match status" value="1"/>
</dbReference>
<evidence type="ECO:0000256" key="5">
    <source>
        <dbReference type="PROSITE-ProRule" id="PRU01248"/>
    </source>
</evidence>
<dbReference type="CDD" id="cd01184">
    <property type="entry name" value="INT_C_like_1"/>
    <property type="match status" value="1"/>
</dbReference>
<dbReference type="InterPro" id="IPR046668">
    <property type="entry name" value="DUF6538"/>
</dbReference>
<feature type="domain" description="Core-binding (CB)" evidence="6">
    <location>
        <begin position="98"/>
        <end position="202"/>
    </location>
</feature>
<evidence type="ECO:0000256" key="4">
    <source>
        <dbReference type="ARBA" id="ARBA00023172"/>
    </source>
</evidence>
<dbReference type="InterPro" id="IPR011010">
    <property type="entry name" value="DNA_brk_join_enz"/>
</dbReference>
<evidence type="ECO:0000313" key="7">
    <source>
        <dbReference type="EMBL" id="WWX22359.1"/>
    </source>
</evidence>
<dbReference type="Gene3D" id="1.10.443.10">
    <property type="entry name" value="Intergrase catalytic core"/>
    <property type="match status" value="1"/>
</dbReference>
<dbReference type="Gene3D" id="1.10.150.130">
    <property type="match status" value="1"/>
</dbReference>
<accession>A0ABZ2IUH5</accession>
<dbReference type="InterPro" id="IPR013762">
    <property type="entry name" value="Integrase-like_cat_sf"/>
</dbReference>
<sequence>MSHLIQHGGNYFFRYRFSPNLESVLGLSVFKLSLKTGSKRDAQRRAKRLNKMLQALLDPAHPPMISGDDLRRILTNIIDQAEANTASGKSKESPDTSPKLSDLITEYMETMISKKTRGTQDKYGYALQEFIETVGNKPISLIGHKDARLYAETLGKVPPNYRKHFVGKTIREVAALYHKRFTSARTINDKVGVLGRFFTWCINQGHIETNYAQGKKVQGGKPGFSTHEPYTLNDLREMFSHSLYVDDRQWKAFKFWLPLLGLFTGARLAELCQAYCKDIVQIDGIWCLHIRPSQKDENTRLKTRNANRIVPLHPVLVSDLGFIEFVNQVRRTRAKRIFPDCKPYRGKYGKDASAWFNDRFKPKIKITPPRPGFKKDFHSFRVTFINTAKQAGADIRMIEETAGHSDSTGQRQQSMSGDYYACPYNIRTRYEGVILKISYDIDFAPLASSHWSLRKR</sequence>
<organism evidence="7 8">
    <name type="scientific">Pseudodesulfovibrio methanolicus</name>
    <dbReference type="NCBI Taxonomy" id="3126690"/>
    <lineage>
        <taxon>Bacteria</taxon>
        <taxon>Pseudomonadati</taxon>
        <taxon>Thermodesulfobacteriota</taxon>
        <taxon>Desulfovibrionia</taxon>
        <taxon>Desulfovibrionales</taxon>
        <taxon>Desulfovibrionaceae</taxon>
    </lineage>
</organism>
<dbReference type="PANTHER" id="PTHR30349:SF41">
    <property type="entry name" value="INTEGRASE_RECOMBINASE PROTEIN MJ0367-RELATED"/>
    <property type="match status" value="1"/>
</dbReference>
<gene>
    <name evidence="7" type="ORF">V8V93_18195</name>
</gene>
<dbReference type="InterPro" id="IPR010998">
    <property type="entry name" value="Integrase_recombinase_N"/>
</dbReference>
<evidence type="ECO:0000259" key="6">
    <source>
        <dbReference type="PROSITE" id="PS51900"/>
    </source>
</evidence>
<evidence type="ECO:0000313" key="8">
    <source>
        <dbReference type="Proteomes" id="UP001385389"/>
    </source>
</evidence>
<evidence type="ECO:0000256" key="3">
    <source>
        <dbReference type="ARBA" id="ARBA00023125"/>
    </source>
</evidence>
<dbReference type="PROSITE" id="PS51900">
    <property type="entry name" value="CB"/>
    <property type="match status" value="1"/>
</dbReference>
<dbReference type="InterPro" id="IPR044068">
    <property type="entry name" value="CB"/>
</dbReference>
<dbReference type="Pfam" id="PF20172">
    <property type="entry name" value="DUF6538"/>
    <property type="match status" value="1"/>
</dbReference>
<reference evidence="7 8" key="1">
    <citation type="submission" date="2024-03" db="EMBL/GenBank/DDBJ databases">
        <title>Phenotype and Genome Characterization of a Sulfate-Reducing Bacterium Pseudodesulfovibrio sp. strain 5S69, isolated from Petroleum Reservoir in Tatarstan (Russia).</title>
        <authorList>
            <person name="Bidzhieva S.K."/>
            <person name="Kadnikov V."/>
            <person name="Tourova T.P."/>
            <person name="Samigullina S.R."/>
            <person name="Sokolova D.S."/>
            <person name="Poltaraus A.B."/>
            <person name="Avtukh A.N."/>
            <person name="Tereshina V.M."/>
            <person name="Mardanov A.V."/>
            <person name="Nazina T.N."/>
        </authorList>
    </citation>
    <scope>NUCLEOTIDE SEQUENCE [LARGE SCALE GENOMIC DNA]</scope>
    <source>
        <strain evidence="7 8">5S69</strain>
    </source>
</reference>
<keyword evidence="8" id="KW-1185">Reference proteome</keyword>
<evidence type="ECO:0000256" key="2">
    <source>
        <dbReference type="ARBA" id="ARBA00022908"/>
    </source>
</evidence>